<accession>A0A3N5D7K5</accession>
<organism evidence="2 3">
    <name type="scientific">Helicobacter pylori</name>
    <name type="common">Campylobacter pylori</name>
    <dbReference type="NCBI Taxonomy" id="210"/>
    <lineage>
        <taxon>Bacteria</taxon>
        <taxon>Pseudomonadati</taxon>
        <taxon>Campylobacterota</taxon>
        <taxon>Epsilonproteobacteria</taxon>
        <taxon>Campylobacterales</taxon>
        <taxon>Helicobacteraceae</taxon>
        <taxon>Helicobacter</taxon>
    </lineage>
</organism>
<dbReference type="Pfam" id="PF04851">
    <property type="entry name" value="ResIII"/>
    <property type="match status" value="1"/>
</dbReference>
<name>A0A3N5D7K5_HELPX</name>
<protein>
    <submittedName>
        <fullName evidence="2">DEAD/DEAH box helicase</fullName>
    </submittedName>
</protein>
<keyword evidence="2" id="KW-0347">Helicase</keyword>
<dbReference type="Proteomes" id="UP000275263">
    <property type="component" value="Unassembled WGS sequence"/>
</dbReference>
<comment type="caution">
    <text evidence="2">The sequence shown here is derived from an EMBL/GenBank/DDBJ whole genome shotgun (WGS) entry which is preliminary data.</text>
</comment>
<dbReference type="Pfam" id="PF19778">
    <property type="entry name" value="RE_endonuc"/>
    <property type="match status" value="1"/>
</dbReference>
<keyword evidence="2" id="KW-0067">ATP-binding</keyword>
<dbReference type="InterPro" id="IPR045572">
    <property type="entry name" value="RE_endonuc_C"/>
</dbReference>
<dbReference type="GO" id="GO:0005524">
    <property type="term" value="F:ATP binding"/>
    <property type="evidence" value="ECO:0007669"/>
    <property type="project" value="InterPro"/>
</dbReference>
<evidence type="ECO:0000313" key="2">
    <source>
        <dbReference type="EMBL" id="RPF68102.1"/>
    </source>
</evidence>
<dbReference type="GO" id="GO:0005829">
    <property type="term" value="C:cytosol"/>
    <property type="evidence" value="ECO:0007669"/>
    <property type="project" value="TreeGrafter"/>
</dbReference>
<dbReference type="PROSITE" id="PS51192">
    <property type="entry name" value="HELICASE_ATP_BIND_1"/>
    <property type="match status" value="1"/>
</dbReference>
<reference evidence="2 3" key="1">
    <citation type="journal article" date="2017" name="Gut Pathog.">
        <title>Mycobacterium avium subsp. paratuberculosis and associated risk factors for inflammatory bowel disease in Iranian patients.</title>
        <authorList>
            <person name="Zamani S."/>
            <person name="Zali M.R."/>
            <person name="Aghdaei H.A."/>
            <person name="Sechi L.A."/>
            <person name="Niegowska M."/>
            <person name="Caggiu E."/>
            <person name="Keshavarz R."/>
            <person name="Mosavari N."/>
            <person name="Feizabadi M.M."/>
        </authorList>
    </citation>
    <scope>NUCLEOTIDE SEQUENCE [LARGE SCALE GENOMIC DNA]</scope>
    <source>
        <strain evidence="2 3">1057</strain>
    </source>
</reference>
<dbReference type="Gene3D" id="3.40.50.300">
    <property type="entry name" value="P-loop containing nucleotide triphosphate hydrolases"/>
    <property type="match status" value="2"/>
</dbReference>
<dbReference type="PANTHER" id="PTHR47396:SF1">
    <property type="entry name" value="ATP-DEPENDENT HELICASE IRC3-RELATED"/>
    <property type="match status" value="1"/>
</dbReference>
<proteinExistence type="predicted"/>
<dbReference type="InterPro" id="IPR050742">
    <property type="entry name" value="Helicase_Restrict-Modif_Enz"/>
</dbReference>
<dbReference type="InterPro" id="IPR014001">
    <property type="entry name" value="Helicase_ATP-bd"/>
</dbReference>
<dbReference type="SUPFAM" id="SSF52540">
    <property type="entry name" value="P-loop containing nucleoside triphosphate hydrolases"/>
    <property type="match status" value="1"/>
</dbReference>
<dbReference type="InterPro" id="IPR027417">
    <property type="entry name" value="P-loop_NTPase"/>
</dbReference>
<feature type="domain" description="Helicase ATP-binding" evidence="1">
    <location>
        <begin position="74"/>
        <end position="261"/>
    </location>
</feature>
<sequence>MSSKKGLCFFTHFRLRRSQTPKAKTPMIFEKQDYQQECIYNIITLLDGFDFKRHDALNLKDCLSQFHAACEIPVKNLSGKLNVDILMETGTGKTFTYLNLIFALHKAYGQNKFIIFVPRKAILESVKQNIRLTKDYFYLEFKRHLKTYTYEGVKSPSNIINHYIKNQDELSVLLLTNSAIDKGEKNILNKNSENLFNTKSIFENIADLKPISIIDEPHLLKGEAFGKYFSKIGTLYFRFGATFAKEKEHALSNVAFCLDSISAFRNYLVKQVRVHSVMQDAQSPFLLNADSKSAKIAFYKAGIPKQITLSKGEDLGKINASFNGVSLVKTTKDKAYLSNGATLEKTSYKLAQDEISTLLEKAIDLHFEKEAFLFDQDIKALSLFFIPKIEDFRQIDNKGTPFIKTEFERLYKLKRTSILAKENLSPSYREYLKRDFDESGNLRVHQGYFSGDSIALNKGKKESNKENIEANDIKMILSEKEKLLSFQTPLRFIFSVWALQEGWDNPNIFTLVKLANSTSETSRHQQVGRGLRIALNQESKRITHGFLKGNDNAFYKINYLDMLVSGEEVGFMEGLQKEIEASSFIGGGSTLDREILANLGLNERKINQFCDALETLNAVEFDETNNAYKIIAPICEIMQNNEERIKSFLSDEEYHAVLSAFKMAEDPTNKRDQIINANQPPEKVKIRQNLAKEFKELWQTINAQSQLSYQNIQKTKLIESIAKAFNESCVMCEAIIFESKRYDPQTNRIITEQSSTLKIKNYANALQKEISALLLDFAKDERLPLKFTLELYNALNKEHFTNSPKKAFKLLKGIIKDKLHENLLSCVSYGFCQNAFSNTAFDETDPLYFEDGSPKNEIEKHKLGKYKSAQTPSPNYLYETIIYDSKIEEEVSKEGVQQAGDKRIEVFAKLPKFKIPTPYKNYEPDFAYLLKDEKGAKIFFVCETKGYEKESDIPPDEKRKMEYAKKFFETLSQNLKNAKKEIRVIFATRINKQDLLSALKNALKETP</sequence>
<keyword evidence="2" id="KW-0547">Nucleotide-binding</keyword>
<evidence type="ECO:0000259" key="1">
    <source>
        <dbReference type="PROSITE" id="PS51192"/>
    </source>
</evidence>
<dbReference type="EMBL" id="RPFT01000007">
    <property type="protein sequence ID" value="RPF68102.1"/>
    <property type="molecule type" value="Genomic_DNA"/>
</dbReference>
<gene>
    <name evidence="2" type="ORF">EGW01_04150</name>
</gene>
<dbReference type="AlphaFoldDB" id="A0A3N5D7K5"/>
<evidence type="ECO:0000313" key="3">
    <source>
        <dbReference type="Proteomes" id="UP000275263"/>
    </source>
</evidence>
<dbReference type="GO" id="GO:0004386">
    <property type="term" value="F:helicase activity"/>
    <property type="evidence" value="ECO:0007669"/>
    <property type="project" value="UniProtKB-KW"/>
</dbReference>
<keyword evidence="2" id="KW-0378">Hydrolase</keyword>
<dbReference type="GO" id="GO:0015668">
    <property type="term" value="F:type III site-specific deoxyribonuclease activity"/>
    <property type="evidence" value="ECO:0007669"/>
    <property type="project" value="InterPro"/>
</dbReference>
<dbReference type="InterPro" id="IPR006935">
    <property type="entry name" value="Helicase/UvrB_N"/>
</dbReference>
<dbReference type="GO" id="GO:0003677">
    <property type="term" value="F:DNA binding"/>
    <property type="evidence" value="ECO:0007669"/>
    <property type="project" value="InterPro"/>
</dbReference>
<dbReference type="PANTHER" id="PTHR47396">
    <property type="entry name" value="TYPE I RESTRICTION ENZYME ECOKI R PROTEIN"/>
    <property type="match status" value="1"/>
</dbReference>